<comment type="caution">
    <text evidence="3">The sequence shown here is derived from an EMBL/GenBank/DDBJ whole genome shotgun (WGS) entry which is preliminary data.</text>
</comment>
<evidence type="ECO:0000259" key="2">
    <source>
        <dbReference type="PROSITE" id="PS51746"/>
    </source>
</evidence>
<dbReference type="SMART" id="SM00332">
    <property type="entry name" value="PP2Cc"/>
    <property type="match status" value="1"/>
</dbReference>
<evidence type="ECO:0000313" key="6">
    <source>
        <dbReference type="Proteomes" id="UP000233551"/>
    </source>
</evidence>
<dbReference type="GO" id="GO:0004722">
    <property type="term" value="F:protein serine/threonine phosphatase activity"/>
    <property type="evidence" value="ECO:0007669"/>
    <property type="project" value="InterPro"/>
</dbReference>
<dbReference type="PROSITE" id="PS51746">
    <property type="entry name" value="PPM_2"/>
    <property type="match status" value="1"/>
</dbReference>
<feature type="region of interest" description="Disordered" evidence="1">
    <location>
        <begin position="435"/>
        <end position="470"/>
    </location>
</feature>
<feature type="domain" description="PPM-type phosphatase" evidence="2">
    <location>
        <begin position="47"/>
        <end position="363"/>
    </location>
</feature>
<reference evidence="4 6" key="3">
    <citation type="submission" date="2017-11" db="EMBL/GenBank/DDBJ databases">
        <title>De-novo sequencing of pomegranate (Punica granatum L.) genome.</title>
        <authorList>
            <person name="Akparov Z."/>
            <person name="Amiraslanov A."/>
            <person name="Hajiyeva S."/>
            <person name="Abbasov M."/>
            <person name="Kaur K."/>
            <person name="Hamwieh A."/>
            <person name="Solovyev V."/>
            <person name="Salamov A."/>
            <person name="Braich B."/>
            <person name="Kosarev P."/>
            <person name="Mahmoud A."/>
            <person name="Hajiyev E."/>
            <person name="Babayeva S."/>
            <person name="Izzatullayeva V."/>
            <person name="Mammadov A."/>
            <person name="Mammadov A."/>
            <person name="Sharifova S."/>
            <person name="Ojaghi J."/>
            <person name="Eynullazada K."/>
            <person name="Bayramov B."/>
            <person name="Abdulazimova A."/>
            <person name="Shahmuradov I."/>
        </authorList>
    </citation>
    <scope>NUCLEOTIDE SEQUENCE [LARGE SCALE GENOMIC DNA]</scope>
    <source>
        <strain evidence="4">AG2017</strain>
        <strain evidence="6">cv. AG2017</strain>
        <tissue evidence="4">Leaf</tissue>
    </source>
</reference>
<dbReference type="InterPro" id="IPR015655">
    <property type="entry name" value="PP2C"/>
</dbReference>
<evidence type="ECO:0000313" key="5">
    <source>
        <dbReference type="Proteomes" id="UP000197138"/>
    </source>
</evidence>
<dbReference type="STRING" id="22663.A0A218X9N7"/>
<evidence type="ECO:0000313" key="4">
    <source>
        <dbReference type="EMBL" id="PKI34137.1"/>
    </source>
</evidence>
<feature type="region of interest" description="Disordered" evidence="1">
    <location>
        <begin position="371"/>
        <end position="413"/>
    </location>
</feature>
<protein>
    <recommendedName>
        <fullName evidence="2">PPM-type phosphatase domain-containing protein</fullName>
    </recommendedName>
</protein>
<evidence type="ECO:0000313" key="3">
    <source>
        <dbReference type="EMBL" id="OWM81667.1"/>
    </source>
</evidence>
<dbReference type="CDD" id="cd00143">
    <property type="entry name" value="PP2Cc"/>
    <property type="match status" value="1"/>
</dbReference>
<dbReference type="EMBL" id="PGOL01006127">
    <property type="protein sequence ID" value="PKI34137.1"/>
    <property type="molecule type" value="Genomic_DNA"/>
</dbReference>
<feature type="region of interest" description="Disordered" evidence="1">
    <location>
        <begin position="116"/>
        <end position="153"/>
    </location>
</feature>
<reference evidence="3" key="2">
    <citation type="submission" date="2017-06" db="EMBL/GenBank/DDBJ databases">
        <title>The pomegranate genome and the genomics of punicalagin biosynthesis.</title>
        <authorList>
            <person name="Xu C."/>
        </authorList>
    </citation>
    <scope>NUCLEOTIDE SEQUENCE [LARGE SCALE GENOMIC DNA]</scope>
    <source>
        <tissue evidence="3">Fresh leaf</tissue>
    </source>
</reference>
<dbReference type="Pfam" id="PF00481">
    <property type="entry name" value="PP2C"/>
    <property type="match status" value="1"/>
</dbReference>
<dbReference type="InterPro" id="IPR036457">
    <property type="entry name" value="PPM-type-like_dom_sf"/>
</dbReference>
<dbReference type="EMBL" id="MTKT01002214">
    <property type="protein sequence ID" value="OWM81667.1"/>
    <property type="molecule type" value="Genomic_DNA"/>
</dbReference>
<dbReference type="Proteomes" id="UP000233551">
    <property type="component" value="Unassembled WGS sequence"/>
</dbReference>
<dbReference type="SUPFAM" id="SSF81606">
    <property type="entry name" value="PP2C-like"/>
    <property type="match status" value="1"/>
</dbReference>
<proteinExistence type="predicted"/>
<gene>
    <name evidence="3" type="ORF">CDL15_Pgr007705</name>
    <name evidence="4" type="ORF">CRG98_045492</name>
</gene>
<dbReference type="GeneID" id="116213817"/>
<reference evidence="5" key="1">
    <citation type="journal article" date="2017" name="Plant J.">
        <title>The pomegranate (Punica granatum L.) genome and the genomics of punicalagin biosynthesis.</title>
        <authorList>
            <person name="Qin G."/>
            <person name="Xu C."/>
            <person name="Ming R."/>
            <person name="Tang H."/>
            <person name="Guyot R."/>
            <person name="Kramer E.M."/>
            <person name="Hu Y."/>
            <person name="Yi X."/>
            <person name="Qi Y."/>
            <person name="Xu X."/>
            <person name="Gao Z."/>
            <person name="Pan H."/>
            <person name="Jian J."/>
            <person name="Tian Y."/>
            <person name="Yue Z."/>
            <person name="Xu Y."/>
        </authorList>
    </citation>
    <scope>NUCLEOTIDE SEQUENCE [LARGE SCALE GENOMIC DNA]</scope>
    <source>
        <strain evidence="5">cv. Dabenzi</strain>
    </source>
</reference>
<feature type="compositionally biased region" description="Basic and acidic residues" evidence="1">
    <location>
        <begin position="441"/>
        <end position="464"/>
    </location>
</feature>
<dbReference type="Gene3D" id="3.60.40.10">
    <property type="entry name" value="PPM-type phosphatase domain"/>
    <property type="match status" value="1"/>
</dbReference>
<dbReference type="PANTHER" id="PTHR47992">
    <property type="entry name" value="PROTEIN PHOSPHATASE"/>
    <property type="match status" value="1"/>
</dbReference>
<dbReference type="OrthoDB" id="10264738at2759"/>
<accession>A0A218X9N7</accession>
<dbReference type="AlphaFoldDB" id="A0A218X9N7"/>
<name>A0A218X9N7_PUNGR</name>
<dbReference type="Proteomes" id="UP000197138">
    <property type="component" value="Unassembled WGS sequence"/>
</dbReference>
<keyword evidence="6" id="KW-1185">Reference proteome</keyword>
<feature type="compositionally biased region" description="Acidic residues" evidence="1">
    <location>
        <begin position="122"/>
        <end position="135"/>
    </location>
</feature>
<sequence length="470" mass="51783">MGACCSKNIDDFGYEDIEPEEWETDGEDVLGEGDCGAKIRLKGSSSFVSVFSKQGKKGVNQDALTVWEEFTGEKDVLYCSVFDGHGPSGHEVAHRVRDKLPSKLSSAIKRSQVKASNIDLMDKDDSEEEEKEEDDGRSGNSTNSRDEDSTNSSLLLSSWEASFIRSFKDMDDDLKNDSTVDCFCSGTTAVSIVRLGDHLMVANLGDSRAVLCTRGQKNQLVPVQLTVDLKPNIPSEVERIRKCKGRVFAIEHEPEVFRIWMPDENCPGLAMARAFGDFCLKDYGLISQPDLSYRKIMPSDEFVVLATDGIWDVLTNNEVIKVVSSVRTRSLAAKVLVARAVRAWRTKYPGYKIDDCAVICLFFKEAEPSEQPELNAPKGQSGQGAPNPPGPAKGKKNVSPAAGKKEKDNEEWNALEGVTRVNSLIKLPRLSSILHRRKAAKDHGDASETRSIADETRSIADEARSISVLQ</sequence>
<organism evidence="3 5">
    <name type="scientific">Punica granatum</name>
    <name type="common">Pomegranate</name>
    <dbReference type="NCBI Taxonomy" id="22663"/>
    <lineage>
        <taxon>Eukaryota</taxon>
        <taxon>Viridiplantae</taxon>
        <taxon>Streptophyta</taxon>
        <taxon>Embryophyta</taxon>
        <taxon>Tracheophyta</taxon>
        <taxon>Spermatophyta</taxon>
        <taxon>Magnoliopsida</taxon>
        <taxon>eudicotyledons</taxon>
        <taxon>Gunneridae</taxon>
        <taxon>Pentapetalae</taxon>
        <taxon>rosids</taxon>
        <taxon>malvids</taxon>
        <taxon>Myrtales</taxon>
        <taxon>Lythraceae</taxon>
        <taxon>Punica</taxon>
    </lineage>
</organism>
<dbReference type="InterPro" id="IPR001932">
    <property type="entry name" value="PPM-type_phosphatase-like_dom"/>
</dbReference>
<evidence type="ECO:0000256" key="1">
    <source>
        <dbReference type="SAM" id="MobiDB-lite"/>
    </source>
</evidence>